<comment type="caution">
    <text evidence="10">The sequence shown here is derived from an EMBL/GenBank/DDBJ whole genome shotgun (WGS) entry which is preliminary data.</text>
</comment>
<evidence type="ECO:0000256" key="3">
    <source>
        <dbReference type="ARBA" id="ARBA00010617"/>
    </source>
</evidence>
<dbReference type="eggNOG" id="KOG0158">
    <property type="taxonomic scope" value="Eukaryota"/>
</dbReference>
<evidence type="ECO:0000313" key="10">
    <source>
        <dbReference type="EMBL" id="EAU85431.2"/>
    </source>
</evidence>
<dbReference type="PRINTS" id="PR00463">
    <property type="entry name" value="EP450I"/>
</dbReference>
<gene>
    <name evidence="10" type="ORF">CC1G_12570</name>
</gene>
<dbReference type="InterPro" id="IPR036396">
    <property type="entry name" value="Cyt_P450_sf"/>
</dbReference>
<keyword evidence="5" id="KW-0560">Oxidoreductase</keyword>
<comment type="cofactor">
    <cofactor evidence="1 8">
        <name>heme</name>
        <dbReference type="ChEBI" id="CHEBI:30413"/>
    </cofactor>
</comment>
<dbReference type="STRING" id="240176.A8NU69"/>
<dbReference type="VEuPathDB" id="FungiDB:CC1G_12570"/>
<evidence type="ECO:0000256" key="1">
    <source>
        <dbReference type="ARBA" id="ARBA00001971"/>
    </source>
</evidence>
<dbReference type="Gene3D" id="1.10.630.10">
    <property type="entry name" value="Cytochrome P450"/>
    <property type="match status" value="1"/>
</dbReference>
<protein>
    <submittedName>
        <fullName evidence="10">High nitrogen upregulated cytochrome P450 monooxygenase 2</fullName>
    </submittedName>
</protein>
<dbReference type="PANTHER" id="PTHR24305:SF187">
    <property type="entry name" value="P450, PUTATIVE (EUROFUNG)-RELATED"/>
    <property type="match status" value="1"/>
</dbReference>
<feature type="signal peptide" evidence="9">
    <location>
        <begin position="1"/>
        <end position="25"/>
    </location>
</feature>
<evidence type="ECO:0000256" key="4">
    <source>
        <dbReference type="ARBA" id="ARBA00022723"/>
    </source>
</evidence>
<dbReference type="AlphaFoldDB" id="A8NU69"/>
<keyword evidence="4 8" id="KW-0479">Metal-binding</keyword>
<dbReference type="GO" id="GO:0016705">
    <property type="term" value="F:oxidoreductase activity, acting on paired donors, with incorporation or reduction of molecular oxygen"/>
    <property type="evidence" value="ECO:0007669"/>
    <property type="project" value="InterPro"/>
</dbReference>
<feature type="chain" id="PRO_5002727395" evidence="9">
    <location>
        <begin position="26"/>
        <end position="369"/>
    </location>
</feature>
<dbReference type="GO" id="GO:0005506">
    <property type="term" value="F:iron ion binding"/>
    <property type="evidence" value="ECO:0007669"/>
    <property type="project" value="InterPro"/>
</dbReference>
<comment type="pathway">
    <text evidence="2">Secondary metabolite biosynthesis.</text>
</comment>
<dbReference type="InterPro" id="IPR050121">
    <property type="entry name" value="Cytochrome_P450_monoxygenase"/>
</dbReference>
<dbReference type="Pfam" id="PF00067">
    <property type="entry name" value="p450"/>
    <property type="match status" value="1"/>
</dbReference>
<dbReference type="GeneID" id="6012930"/>
<proteinExistence type="inferred from homology"/>
<dbReference type="RefSeq" id="XP_001836389.2">
    <property type="nucleotide sequence ID" value="XM_001836337.2"/>
</dbReference>
<dbReference type="EMBL" id="AACS02000004">
    <property type="protein sequence ID" value="EAU85431.2"/>
    <property type="molecule type" value="Genomic_DNA"/>
</dbReference>
<keyword evidence="11" id="KW-1185">Reference proteome</keyword>
<accession>A8NU69</accession>
<dbReference type="PRINTS" id="PR00385">
    <property type="entry name" value="P450"/>
</dbReference>
<evidence type="ECO:0000256" key="9">
    <source>
        <dbReference type="SAM" id="SignalP"/>
    </source>
</evidence>
<dbReference type="KEGG" id="cci:CC1G_12570"/>
<evidence type="ECO:0000256" key="6">
    <source>
        <dbReference type="ARBA" id="ARBA00023004"/>
    </source>
</evidence>
<dbReference type="InterPro" id="IPR001128">
    <property type="entry name" value="Cyt_P450"/>
</dbReference>
<organism evidence="10 11">
    <name type="scientific">Coprinopsis cinerea (strain Okayama-7 / 130 / ATCC MYA-4618 / FGSC 9003)</name>
    <name type="common">Inky cap fungus</name>
    <name type="synonym">Hormographiella aspergillata</name>
    <dbReference type="NCBI Taxonomy" id="240176"/>
    <lineage>
        <taxon>Eukaryota</taxon>
        <taxon>Fungi</taxon>
        <taxon>Dikarya</taxon>
        <taxon>Basidiomycota</taxon>
        <taxon>Agaricomycotina</taxon>
        <taxon>Agaricomycetes</taxon>
        <taxon>Agaricomycetidae</taxon>
        <taxon>Agaricales</taxon>
        <taxon>Agaricineae</taxon>
        <taxon>Psathyrellaceae</taxon>
        <taxon>Coprinopsis</taxon>
    </lineage>
</organism>
<evidence type="ECO:0000256" key="2">
    <source>
        <dbReference type="ARBA" id="ARBA00005179"/>
    </source>
</evidence>
<dbReference type="Proteomes" id="UP000001861">
    <property type="component" value="Unassembled WGS sequence"/>
</dbReference>
<reference evidence="10 11" key="1">
    <citation type="journal article" date="2010" name="Proc. Natl. Acad. Sci. U.S.A.">
        <title>Insights into evolution of multicellular fungi from the assembled chromosomes of the mushroom Coprinopsis cinerea (Coprinus cinereus).</title>
        <authorList>
            <person name="Stajich J.E."/>
            <person name="Wilke S.K."/>
            <person name="Ahren D."/>
            <person name="Au C.H."/>
            <person name="Birren B.W."/>
            <person name="Borodovsky M."/>
            <person name="Burns C."/>
            <person name="Canback B."/>
            <person name="Casselton L.A."/>
            <person name="Cheng C.K."/>
            <person name="Deng J."/>
            <person name="Dietrich F.S."/>
            <person name="Fargo D.C."/>
            <person name="Farman M.L."/>
            <person name="Gathman A.C."/>
            <person name="Goldberg J."/>
            <person name="Guigo R."/>
            <person name="Hoegger P.J."/>
            <person name="Hooker J.B."/>
            <person name="Huggins A."/>
            <person name="James T.Y."/>
            <person name="Kamada T."/>
            <person name="Kilaru S."/>
            <person name="Kodira C."/>
            <person name="Kues U."/>
            <person name="Kupfer D."/>
            <person name="Kwan H.S."/>
            <person name="Lomsadze A."/>
            <person name="Li W."/>
            <person name="Lilly W.W."/>
            <person name="Ma L.J."/>
            <person name="Mackey A.J."/>
            <person name="Manning G."/>
            <person name="Martin F."/>
            <person name="Muraguchi H."/>
            <person name="Natvig D.O."/>
            <person name="Palmerini H."/>
            <person name="Ramesh M.A."/>
            <person name="Rehmeyer C.J."/>
            <person name="Roe B.A."/>
            <person name="Shenoy N."/>
            <person name="Stanke M."/>
            <person name="Ter-Hovhannisyan V."/>
            <person name="Tunlid A."/>
            <person name="Velagapudi R."/>
            <person name="Vision T.J."/>
            <person name="Zeng Q."/>
            <person name="Zolan M.E."/>
            <person name="Pukkila P.J."/>
        </authorList>
    </citation>
    <scope>NUCLEOTIDE SEQUENCE [LARGE SCALE GENOMIC DNA]</scope>
    <source>
        <strain evidence="11">Okayama-7 / 130 / ATCC MYA-4618 / FGSC 9003</strain>
    </source>
</reference>
<dbReference type="GO" id="GO:0004497">
    <property type="term" value="F:monooxygenase activity"/>
    <property type="evidence" value="ECO:0007669"/>
    <property type="project" value="UniProtKB-KW"/>
</dbReference>
<evidence type="ECO:0000256" key="5">
    <source>
        <dbReference type="ARBA" id="ARBA00023002"/>
    </source>
</evidence>
<dbReference type="InParanoid" id="A8NU69"/>
<name>A8NU69_COPC7</name>
<dbReference type="OMA" id="AVFESEW"/>
<dbReference type="PANTHER" id="PTHR24305">
    <property type="entry name" value="CYTOCHROME P450"/>
    <property type="match status" value="1"/>
</dbReference>
<evidence type="ECO:0000256" key="7">
    <source>
        <dbReference type="ARBA" id="ARBA00023033"/>
    </source>
</evidence>
<evidence type="ECO:0000313" key="11">
    <source>
        <dbReference type="Proteomes" id="UP000001861"/>
    </source>
</evidence>
<keyword evidence="9" id="KW-0732">Signal</keyword>
<feature type="binding site" description="axial binding residue" evidence="8">
    <location>
        <position position="309"/>
    </location>
    <ligand>
        <name>heme</name>
        <dbReference type="ChEBI" id="CHEBI:30413"/>
    </ligand>
    <ligandPart>
        <name>Fe</name>
        <dbReference type="ChEBI" id="CHEBI:18248"/>
    </ligandPart>
</feature>
<keyword evidence="8" id="KW-0349">Heme</keyword>
<comment type="similarity">
    <text evidence="3">Belongs to the cytochrome P450 family.</text>
</comment>
<dbReference type="InterPro" id="IPR002401">
    <property type="entry name" value="Cyt_P450_E_grp-I"/>
</dbReference>
<sequence length="369" mass="41498">MSTDNIFGCSDLLVAIAGVAVLVDAIGSQQAPVDLTKWIGFWSYDVMNDLAFGGGTEMIRDGDVDGLWHLLEAGQRNSIILGHLPWLGSLFLRLPYFASDLKAFRAHAKKCALQRKHKPSPYKDLFYYLIDEDDANKHPPSVVEVINDGGLAIIAGSDTTSSAVTNLFYYLLRHPVAFRRLQSEIDFLGDDILDFTKQSHLPYLNSALNECLRLLPPVLSGSQRAPERGTGGASIGPYFIPEGTNVFIPTYSVQRDPRFFYPLPESFIPERWLPPEQREALEPSIFNSRTPFILNTAAFTPFSIGTAGCAGKSLAWMEMRMLVCLIMQRYNMHLADFYDPEQYLSEMKDYFIMIKGELPIVLTPRIQQR</sequence>
<dbReference type="HOGENOM" id="CLU_001570_14_10_1"/>
<dbReference type="OrthoDB" id="6692864at2759"/>
<dbReference type="SUPFAM" id="SSF48264">
    <property type="entry name" value="Cytochrome P450"/>
    <property type="match status" value="1"/>
</dbReference>
<evidence type="ECO:0000256" key="8">
    <source>
        <dbReference type="PIRSR" id="PIRSR602401-1"/>
    </source>
</evidence>
<keyword evidence="6 8" id="KW-0408">Iron</keyword>
<dbReference type="GO" id="GO:0020037">
    <property type="term" value="F:heme binding"/>
    <property type="evidence" value="ECO:0007669"/>
    <property type="project" value="InterPro"/>
</dbReference>
<keyword evidence="7 10" id="KW-0503">Monooxygenase</keyword>